<dbReference type="Proteomes" id="UP000800981">
    <property type="component" value="Unassembled WGS sequence"/>
</dbReference>
<name>A0ABX0GZK6_9ACTN</name>
<evidence type="ECO:0000313" key="2">
    <source>
        <dbReference type="EMBL" id="NHC15150.1"/>
    </source>
</evidence>
<feature type="transmembrane region" description="Helical" evidence="1">
    <location>
        <begin position="38"/>
        <end position="57"/>
    </location>
</feature>
<evidence type="ECO:0008006" key="4">
    <source>
        <dbReference type="Google" id="ProtNLM"/>
    </source>
</evidence>
<evidence type="ECO:0000313" key="3">
    <source>
        <dbReference type="Proteomes" id="UP000800981"/>
    </source>
</evidence>
<dbReference type="RefSeq" id="WP_166283352.1">
    <property type="nucleotide sequence ID" value="NZ_JAANNP010000017.1"/>
</dbReference>
<comment type="caution">
    <text evidence="2">The sequence shown here is derived from an EMBL/GenBank/DDBJ whole genome shotgun (WGS) entry which is preliminary data.</text>
</comment>
<keyword evidence="3" id="KW-1185">Reference proteome</keyword>
<evidence type="ECO:0000256" key="1">
    <source>
        <dbReference type="SAM" id="Phobius"/>
    </source>
</evidence>
<gene>
    <name evidence="2" type="ORF">G9H71_15285</name>
</gene>
<accession>A0ABX0GZK6</accession>
<protein>
    <recommendedName>
        <fullName evidence="4">Secreted protein with PEP-CTERM sorting signal</fullName>
    </recommendedName>
</protein>
<keyword evidence="1" id="KW-0812">Transmembrane</keyword>
<keyword evidence="1" id="KW-0472">Membrane</keyword>
<dbReference type="EMBL" id="JAANNP010000017">
    <property type="protein sequence ID" value="NHC15150.1"/>
    <property type="molecule type" value="Genomic_DNA"/>
</dbReference>
<keyword evidence="1" id="KW-1133">Transmembrane helix</keyword>
<reference evidence="2 3" key="1">
    <citation type="submission" date="2020-03" db="EMBL/GenBank/DDBJ databases">
        <title>Two novel Motilibacter sp.</title>
        <authorList>
            <person name="Liu S."/>
        </authorList>
    </citation>
    <scope>NUCLEOTIDE SEQUENCE [LARGE SCALE GENOMIC DNA]</scope>
    <source>
        <strain evidence="2 3">E257</strain>
    </source>
</reference>
<sequence>MRTTLREAGSVAALTVTFAAIWTMLSVLFSDGSWRDELPFGLAMGLFVALVEAVSRWRRGNRS</sequence>
<organism evidence="2 3">
    <name type="scientific">Motilibacter deserti</name>
    <dbReference type="NCBI Taxonomy" id="2714956"/>
    <lineage>
        <taxon>Bacteria</taxon>
        <taxon>Bacillati</taxon>
        <taxon>Actinomycetota</taxon>
        <taxon>Actinomycetes</taxon>
        <taxon>Motilibacterales</taxon>
        <taxon>Motilibacteraceae</taxon>
        <taxon>Motilibacter</taxon>
    </lineage>
</organism>
<feature type="transmembrane region" description="Helical" evidence="1">
    <location>
        <begin position="12"/>
        <end position="32"/>
    </location>
</feature>
<proteinExistence type="predicted"/>